<dbReference type="GO" id="GO:0009229">
    <property type="term" value="P:thiamine diphosphate biosynthetic process"/>
    <property type="evidence" value="ECO:0007669"/>
    <property type="project" value="UniProtKB-UniRule"/>
</dbReference>
<feature type="binding site" evidence="2">
    <location>
        <position position="76"/>
    </location>
    <ligand>
        <name>Mg(2+)</name>
        <dbReference type="ChEBI" id="CHEBI:18420"/>
        <label>3</label>
    </ligand>
</feature>
<dbReference type="InterPro" id="IPR036676">
    <property type="entry name" value="PurM-like_C_sf"/>
</dbReference>
<feature type="binding site" evidence="2">
    <location>
        <position position="76"/>
    </location>
    <ligand>
        <name>Mg(2+)</name>
        <dbReference type="ChEBI" id="CHEBI:18420"/>
        <label>2</label>
    </ligand>
</feature>
<protein>
    <recommendedName>
        <fullName evidence="2">Thiamine-monophosphate kinase</fullName>
        <shortName evidence="2">TMP kinase</shortName>
        <shortName evidence="2">Thiamine-phosphate kinase</shortName>
        <ecNumber evidence="2">2.7.4.16</ecNumber>
    </recommendedName>
</protein>
<feature type="binding site" evidence="2">
    <location>
        <position position="124"/>
    </location>
    <ligand>
        <name>Mg(2+)</name>
        <dbReference type="ChEBI" id="CHEBI:18420"/>
        <label>1</label>
    </ligand>
</feature>
<feature type="binding site" evidence="2">
    <location>
        <position position="47"/>
    </location>
    <ligand>
        <name>Mg(2+)</name>
        <dbReference type="ChEBI" id="CHEBI:18420"/>
        <label>2</label>
    </ligand>
</feature>
<comment type="similarity">
    <text evidence="2">Belongs to the thiamine-monophosphate kinase family.</text>
</comment>
<proteinExistence type="inferred from homology"/>
<keyword evidence="2" id="KW-0808">Transferase</keyword>
<feature type="binding site" evidence="2">
    <location>
        <position position="283"/>
    </location>
    <ligand>
        <name>substrate</name>
    </ligand>
</feature>
<comment type="function">
    <text evidence="2">Catalyzes the ATP-dependent phosphorylation of thiamine-monophosphate (TMP) to form thiamine-pyrophosphate (TPP), the active form of vitamin B1.</text>
</comment>
<name>A0A1J1DXI0_9BACT</name>
<keyword evidence="2" id="KW-0460">Magnesium</keyword>
<keyword evidence="5" id="KW-1185">Reference proteome</keyword>
<feature type="binding site" evidence="2">
    <location>
        <position position="223"/>
    </location>
    <ligand>
        <name>Mg(2+)</name>
        <dbReference type="ChEBI" id="CHEBI:18420"/>
        <label>5</label>
    </ligand>
</feature>
<accession>A0A1J1DXI0</accession>
<dbReference type="Gene3D" id="3.90.650.10">
    <property type="entry name" value="PurM-like C-terminal domain"/>
    <property type="match status" value="1"/>
</dbReference>
<comment type="pathway">
    <text evidence="2">Cofactor biosynthesis; thiamine diphosphate biosynthesis; thiamine diphosphate from thiamine phosphate: step 1/1.</text>
</comment>
<keyword evidence="1 2" id="KW-0784">Thiamine biosynthesis</keyword>
<keyword evidence="2" id="KW-0479">Metal-binding</keyword>
<dbReference type="InterPro" id="IPR006283">
    <property type="entry name" value="ThiL-like"/>
</dbReference>
<dbReference type="InterPro" id="IPR016188">
    <property type="entry name" value="PurM-like_N"/>
</dbReference>
<feature type="binding site" evidence="2">
    <location>
        <position position="45"/>
    </location>
    <ligand>
        <name>Mg(2+)</name>
        <dbReference type="ChEBI" id="CHEBI:18420"/>
        <label>4</label>
    </ligand>
</feature>
<dbReference type="SUPFAM" id="SSF55326">
    <property type="entry name" value="PurM N-terminal domain-like"/>
    <property type="match status" value="1"/>
</dbReference>
<dbReference type="PANTHER" id="PTHR30270:SF0">
    <property type="entry name" value="THIAMINE-MONOPHOSPHATE KINASE"/>
    <property type="match status" value="1"/>
</dbReference>
<keyword evidence="2" id="KW-0067">ATP-binding</keyword>
<evidence type="ECO:0000313" key="5">
    <source>
        <dbReference type="Proteomes" id="UP000242645"/>
    </source>
</evidence>
<keyword evidence="2" id="KW-0547">Nucleotide-binding</keyword>
<dbReference type="NCBIfam" id="TIGR01379">
    <property type="entry name" value="thiL"/>
    <property type="match status" value="1"/>
</dbReference>
<evidence type="ECO:0000259" key="3">
    <source>
        <dbReference type="Pfam" id="PF00586"/>
    </source>
</evidence>
<dbReference type="GO" id="GO:0009030">
    <property type="term" value="F:thiamine-phosphate kinase activity"/>
    <property type="evidence" value="ECO:0007669"/>
    <property type="project" value="UniProtKB-UniRule"/>
</dbReference>
<dbReference type="Pfam" id="PF00586">
    <property type="entry name" value="AIRS"/>
    <property type="match status" value="1"/>
</dbReference>
<feature type="binding site" evidence="2">
    <location>
        <position position="32"/>
    </location>
    <ligand>
        <name>Mg(2+)</name>
        <dbReference type="ChEBI" id="CHEBI:18420"/>
        <label>3</label>
    </ligand>
</feature>
<dbReference type="Gene3D" id="3.30.1330.10">
    <property type="entry name" value="PurM-like, N-terminal domain"/>
    <property type="match status" value="1"/>
</dbReference>
<dbReference type="GO" id="GO:0005524">
    <property type="term" value="F:ATP binding"/>
    <property type="evidence" value="ECO:0007669"/>
    <property type="project" value="UniProtKB-UniRule"/>
</dbReference>
<dbReference type="CDD" id="cd02194">
    <property type="entry name" value="ThiL"/>
    <property type="match status" value="1"/>
</dbReference>
<evidence type="ECO:0000256" key="1">
    <source>
        <dbReference type="ARBA" id="ARBA00022977"/>
    </source>
</evidence>
<sequence>MPPPCSEDVVLSCLAQHFPLAHASLLLGRGDDAALLKAGRPLCVSSDLFLEDVHFRRSYFTPEEAGHKALAVNISDMAACGAQPFAFTLCLGLPPQTDMVWLDAFYSSMAELADKHGIALAGGDIAACERVHIAITIWGGISPSGVFLGRSGSVPGDCLFVIGTLGLARVGLRMLEAHGRSALRDWPCACAAHLRPTPQIDAGVMLARAGANARPPALMDISDGIARDLRRLLHADGAQYSQTAPQGPGAVIRLPERLLHSEVRRCAEDNKQDPVREALIGGEDYALLGSCAPDMLAALKTAVPGFTHIGEVTAEPGILCNDEPLEDLHGFDHFDF</sequence>
<feature type="binding site" evidence="2">
    <location>
        <position position="331"/>
    </location>
    <ligand>
        <name>substrate</name>
    </ligand>
</feature>
<dbReference type="Proteomes" id="UP000242645">
    <property type="component" value="Chromosome"/>
</dbReference>
<keyword evidence="2 4" id="KW-0418">Kinase</keyword>
<dbReference type="InterPro" id="IPR036921">
    <property type="entry name" value="PurM-like_N_sf"/>
</dbReference>
<dbReference type="EMBL" id="AP017368">
    <property type="protein sequence ID" value="BAV92580.1"/>
    <property type="molecule type" value="Genomic_DNA"/>
</dbReference>
<dbReference type="EC" id="2.7.4.16" evidence="2"/>
<dbReference type="PANTHER" id="PTHR30270">
    <property type="entry name" value="THIAMINE-MONOPHOSPHATE KINASE"/>
    <property type="match status" value="1"/>
</dbReference>
<feature type="binding site" evidence="2">
    <location>
        <position position="47"/>
    </location>
    <ligand>
        <name>Mg(2+)</name>
        <dbReference type="ChEBI" id="CHEBI:18420"/>
        <label>1</label>
    </ligand>
</feature>
<dbReference type="HAMAP" id="MF_02128">
    <property type="entry name" value="TMP_kinase"/>
    <property type="match status" value="1"/>
</dbReference>
<dbReference type="SUPFAM" id="SSF56042">
    <property type="entry name" value="PurM C-terminal domain-like"/>
    <property type="match status" value="1"/>
</dbReference>
<reference evidence="4 5" key="1">
    <citation type="journal article" date="2017" name="ISME J.">
        <title>Genome of 'Ca. Desulfovibrio trichonymphae', an H2-oxidizing bacterium in a tripartite symbiotic system within a protist cell in the termite gut.</title>
        <authorList>
            <person name="Kuwahara H."/>
            <person name="Yuki M."/>
            <person name="Izawa K."/>
            <person name="Ohkuma M."/>
            <person name="Hongoh Y."/>
        </authorList>
    </citation>
    <scope>NUCLEOTIDE SEQUENCE [LARGE SCALE GENOMIC DNA]</scope>
    <source>
        <strain evidence="4 5">Rs-N31</strain>
    </source>
</reference>
<dbReference type="AlphaFoldDB" id="A0A1J1DXI0"/>
<feature type="binding site" evidence="2">
    <location>
        <position position="32"/>
    </location>
    <ligand>
        <name>Mg(2+)</name>
        <dbReference type="ChEBI" id="CHEBI:18420"/>
        <label>4</label>
    </ligand>
</feature>
<dbReference type="PIRSF" id="PIRSF005303">
    <property type="entry name" value="Thiam_monoph_kin"/>
    <property type="match status" value="1"/>
</dbReference>
<organism evidence="4 5">
    <name type="scientific">Candidatus Desulfovibrio trichonymphae</name>
    <dbReference type="NCBI Taxonomy" id="1725232"/>
    <lineage>
        <taxon>Bacteria</taxon>
        <taxon>Pseudomonadati</taxon>
        <taxon>Thermodesulfobacteriota</taxon>
        <taxon>Desulfovibrionia</taxon>
        <taxon>Desulfovibrionales</taxon>
        <taxon>Desulfovibrionaceae</taxon>
        <taxon>Desulfovibrio</taxon>
    </lineage>
</organism>
<feature type="binding site" evidence="2">
    <location>
        <position position="222"/>
    </location>
    <ligand>
        <name>ATP</name>
        <dbReference type="ChEBI" id="CHEBI:30616"/>
    </ligand>
</feature>
<comment type="miscellaneous">
    <text evidence="2">Reaction mechanism of ThiL seems to utilize a direct, inline transfer of the gamma-phosphate of ATP to TMP rather than a phosphorylated enzyme intermediate.</text>
</comment>
<feature type="binding site" evidence="2">
    <location>
        <position position="76"/>
    </location>
    <ligand>
        <name>Mg(2+)</name>
        <dbReference type="ChEBI" id="CHEBI:18420"/>
        <label>4</label>
    </ligand>
</feature>
<gene>
    <name evidence="2 4" type="primary">thiL</name>
    <name evidence="4" type="ORF">RSDT_1068</name>
</gene>
<feature type="binding site" evidence="2">
    <location>
        <position position="106"/>
    </location>
    <ligand>
        <name>ATP</name>
        <dbReference type="ChEBI" id="CHEBI:30616"/>
    </ligand>
</feature>
<feature type="binding site" evidence="2">
    <location>
        <position position="220"/>
    </location>
    <ligand>
        <name>Mg(2+)</name>
        <dbReference type="ChEBI" id="CHEBI:18420"/>
        <label>3</label>
    </ligand>
</feature>
<comment type="catalytic activity">
    <reaction evidence="2">
        <text>thiamine phosphate + ATP = thiamine diphosphate + ADP</text>
        <dbReference type="Rhea" id="RHEA:15913"/>
        <dbReference type="ChEBI" id="CHEBI:30616"/>
        <dbReference type="ChEBI" id="CHEBI:37575"/>
        <dbReference type="ChEBI" id="CHEBI:58937"/>
        <dbReference type="ChEBI" id="CHEBI:456216"/>
        <dbReference type="EC" id="2.7.4.16"/>
    </reaction>
</comment>
<feature type="binding site" evidence="2">
    <location>
        <position position="54"/>
    </location>
    <ligand>
        <name>substrate</name>
    </ligand>
</feature>
<dbReference type="RefSeq" id="WP_096400242.1">
    <property type="nucleotide sequence ID" value="NZ_AP017368.1"/>
</dbReference>
<dbReference type="KEGG" id="dtr:RSDT_1068"/>
<evidence type="ECO:0000313" key="4">
    <source>
        <dbReference type="EMBL" id="BAV92580.1"/>
    </source>
</evidence>
<dbReference type="OrthoDB" id="9802811at2"/>
<feature type="binding site" evidence="2">
    <location>
        <position position="150"/>
    </location>
    <ligand>
        <name>ATP</name>
        <dbReference type="ChEBI" id="CHEBI:30616"/>
    </ligand>
</feature>
<dbReference type="GO" id="GO:0009228">
    <property type="term" value="P:thiamine biosynthetic process"/>
    <property type="evidence" value="ECO:0007669"/>
    <property type="project" value="UniProtKB-KW"/>
</dbReference>
<dbReference type="UniPathway" id="UPA00060">
    <property type="reaction ID" value="UER00142"/>
</dbReference>
<feature type="binding site" evidence="2">
    <location>
        <position position="46"/>
    </location>
    <ligand>
        <name>Mg(2+)</name>
        <dbReference type="ChEBI" id="CHEBI:18420"/>
        <label>1</label>
    </ligand>
</feature>
<evidence type="ECO:0000256" key="2">
    <source>
        <dbReference type="HAMAP-Rule" id="MF_02128"/>
    </source>
</evidence>
<dbReference type="GO" id="GO:0000287">
    <property type="term" value="F:magnesium ion binding"/>
    <property type="evidence" value="ECO:0007669"/>
    <property type="project" value="UniProtKB-UniRule"/>
</dbReference>
<feature type="binding site" evidence="2">
    <location>
        <begin position="123"/>
        <end position="124"/>
    </location>
    <ligand>
        <name>ATP</name>
        <dbReference type="ChEBI" id="CHEBI:30616"/>
    </ligand>
</feature>
<feature type="domain" description="PurM-like N-terminal" evidence="3">
    <location>
        <begin position="30"/>
        <end position="139"/>
    </location>
</feature>